<evidence type="ECO:0000313" key="2">
    <source>
        <dbReference type="Proteomes" id="UP000029981"/>
    </source>
</evidence>
<keyword evidence="2" id="KW-1185">Reference proteome</keyword>
<reference evidence="1 2" key="2">
    <citation type="journal article" date="2009" name="PLoS ONE">
        <title>An integrated genetic and cytogenetic map of the cucumber genome.</title>
        <authorList>
            <person name="Ren Y."/>
            <person name="Zhang Z."/>
            <person name="Liu J."/>
            <person name="Staub J.E."/>
            <person name="Han Y."/>
            <person name="Cheng Z."/>
            <person name="Li X."/>
            <person name="Lu J."/>
            <person name="Miao H."/>
            <person name="Kang H."/>
            <person name="Xie B."/>
            <person name="Gu X."/>
            <person name="Wang X."/>
            <person name="Du Y."/>
            <person name="Jin W."/>
            <person name="Huang S."/>
        </authorList>
    </citation>
    <scope>NUCLEOTIDE SEQUENCE [LARGE SCALE GENOMIC DNA]</scope>
    <source>
        <strain evidence="2">cv. 9930</strain>
    </source>
</reference>
<reference evidence="1 2" key="4">
    <citation type="journal article" date="2011" name="BMC Genomics">
        <title>RNA-Seq improves annotation of protein-coding genes in the cucumber genome.</title>
        <authorList>
            <person name="Li Z."/>
            <person name="Zhang Z."/>
            <person name="Yan P."/>
            <person name="Huang S."/>
            <person name="Fei Z."/>
            <person name="Lin K."/>
        </authorList>
    </citation>
    <scope>NUCLEOTIDE SEQUENCE [LARGE SCALE GENOMIC DNA]</scope>
    <source>
        <strain evidence="2">cv. 9930</strain>
    </source>
</reference>
<dbReference type="AlphaFoldDB" id="A0A0A0KCV9"/>
<name>A0A0A0KCV9_CUCSA</name>
<reference evidence="1 2" key="1">
    <citation type="journal article" date="2009" name="Nat. Genet.">
        <title>The genome of the cucumber, Cucumis sativus L.</title>
        <authorList>
            <person name="Huang S."/>
            <person name="Li R."/>
            <person name="Zhang Z."/>
            <person name="Li L."/>
            <person name="Gu X."/>
            <person name="Fan W."/>
            <person name="Lucas W.J."/>
            <person name="Wang X."/>
            <person name="Xie B."/>
            <person name="Ni P."/>
            <person name="Ren Y."/>
            <person name="Zhu H."/>
            <person name="Li J."/>
            <person name="Lin K."/>
            <person name="Jin W."/>
            <person name="Fei Z."/>
            <person name="Li G."/>
            <person name="Staub J."/>
            <person name="Kilian A."/>
            <person name="van der Vossen E.A."/>
            <person name="Wu Y."/>
            <person name="Guo J."/>
            <person name="He J."/>
            <person name="Jia Z."/>
            <person name="Ren Y."/>
            <person name="Tian G."/>
            <person name="Lu Y."/>
            <person name="Ruan J."/>
            <person name="Qian W."/>
            <person name="Wang M."/>
            <person name="Huang Q."/>
            <person name="Li B."/>
            <person name="Xuan Z."/>
            <person name="Cao J."/>
            <person name="Asan"/>
            <person name="Wu Z."/>
            <person name="Zhang J."/>
            <person name="Cai Q."/>
            <person name="Bai Y."/>
            <person name="Zhao B."/>
            <person name="Han Y."/>
            <person name="Li Y."/>
            <person name="Li X."/>
            <person name="Wang S."/>
            <person name="Shi Q."/>
            <person name="Liu S."/>
            <person name="Cho W.K."/>
            <person name="Kim J.Y."/>
            <person name="Xu Y."/>
            <person name="Heller-Uszynska K."/>
            <person name="Miao H."/>
            <person name="Cheng Z."/>
            <person name="Zhang S."/>
            <person name="Wu J."/>
            <person name="Yang Y."/>
            <person name="Kang H."/>
            <person name="Li M."/>
            <person name="Liang H."/>
            <person name="Ren X."/>
            <person name="Shi Z."/>
            <person name="Wen M."/>
            <person name="Jian M."/>
            <person name="Yang H."/>
            <person name="Zhang G."/>
            <person name="Yang Z."/>
            <person name="Chen R."/>
            <person name="Liu S."/>
            <person name="Li J."/>
            <person name="Ma L."/>
            <person name="Liu H."/>
            <person name="Zhou Y."/>
            <person name="Zhao J."/>
            <person name="Fang X."/>
            <person name="Li G."/>
            <person name="Fang L."/>
            <person name="Li Y."/>
            <person name="Liu D."/>
            <person name="Zheng H."/>
            <person name="Zhang Y."/>
            <person name="Qin N."/>
            <person name="Li Z."/>
            <person name="Yang G."/>
            <person name="Yang S."/>
            <person name="Bolund L."/>
            <person name="Kristiansen K."/>
            <person name="Zheng H."/>
            <person name="Li S."/>
            <person name="Zhang X."/>
            <person name="Yang H."/>
            <person name="Wang J."/>
            <person name="Sun R."/>
            <person name="Zhang B."/>
            <person name="Jiang S."/>
            <person name="Wang J."/>
            <person name="Du Y."/>
            <person name="Li S."/>
        </authorList>
    </citation>
    <scope>NUCLEOTIDE SEQUENCE [LARGE SCALE GENOMIC DNA]</scope>
    <source>
        <strain evidence="2">cv. 9930</strain>
    </source>
</reference>
<organism evidence="1 2">
    <name type="scientific">Cucumis sativus</name>
    <name type="common">Cucumber</name>
    <dbReference type="NCBI Taxonomy" id="3659"/>
    <lineage>
        <taxon>Eukaryota</taxon>
        <taxon>Viridiplantae</taxon>
        <taxon>Streptophyta</taxon>
        <taxon>Embryophyta</taxon>
        <taxon>Tracheophyta</taxon>
        <taxon>Spermatophyta</taxon>
        <taxon>Magnoliopsida</taxon>
        <taxon>eudicotyledons</taxon>
        <taxon>Gunneridae</taxon>
        <taxon>Pentapetalae</taxon>
        <taxon>rosids</taxon>
        <taxon>fabids</taxon>
        <taxon>Cucurbitales</taxon>
        <taxon>Cucurbitaceae</taxon>
        <taxon>Benincaseae</taxon>
        <taxon>Cucumis</taxon>
    </lineage>
</organism>
<accession>A0A0A0KCV9</accession>
<gene>
    <name evidence="1" type="ORF">Csa_6G344290</name>
</gene>
<dbReference type="EMBL" id="CM002927">
    <property type="protein sequence ID" value="KGN47500.1"/>
    <property type="molecule type" value="Genomic_DNA"/>
</dbReference>
<protein>
    <submittedName>
        <fullName evidence="1">Uncharacterized protein</fullName>
    </submittedName>
</protein>
<dbReference type="Proteomes" id="UP000029981">
    <property type="component" value="Chromosome 6"/>
</dbReference>
<dbReference type="Gramene" id="KGN47500">
    <property type="protein sequence ID" value="KGN47500"/>
    <property type="gene ID" value="Csa_6G344290"/>
</dbReference>
<sequence>MDSETKSWNGLQEQIGIRQDGCFLCQESCQNMVDLNTMKAFCKSVRHTTKLDVIEKKTEEWQQWLSSSFFADSDPKDGLSLNRAITNQPADRNLRNVQRLQVN</sequence>
<proteinExistence type="predicted"/>
<reference evidence="1 2" key="3">
    <citation type="journal article" date="2010" name="BMC Genomics">
        <title>Transcriptome sequencing and comparative analysis of cucumber flowers with different sex types.</title>
        <authorList>
            <person name="Guo S."/>
            <person name="Zheng Y."/>
            <person name="Joung J.G."/>
            <person name="Liu S."/>
            <person name="Zhang Z."/>
            <person name="Crasta O.R."/>
            <person name="Sobral B.W."/>
            <person name="Xu Y."/>
            <person name="Huang S."/>
            <person name="Fei Z."/>
        </authorList>
    </citation>
    <scope>NUCLEOTIDE SEQUENCE [LARGE SCALE GENOMIC DNA]</scope>
    <source>
        <strain evidence="2">cv. 9930</strain>
    </source>
</reference>
<evidence type="ECO:0000313" key="1">
    <source>
        <dbReference type="EMBL" id="KGN47500.1"/>
    </source>
</evidence>